<feature type="transmembrane region" description="Helical" evidence="7">
    <location>
        <begin position="415"/>
        <end position="433"/>
    </location>
</feature>
<evidence type="ECO:0000313" key="10">
    <source>
        <dbReference type="EMBL" id="MDX5895127.1"/>
    </source>
</evidence>
<keyword evidence="5 7" id="KW-1133">Transmembrane helix</keyword>
<feature type="transmembrane region" description="Helical" evidence="7">
    <location>
        <begin position="93"/>
        <end position="119"/>
    </location>
</feature>
<dbReference type="PRINTS" id="PR01036">
    <property type="entry name" value="TCRTETB"/>
</dbReference>
<dbReference type="EMBL" id="CP007514">
    <property type="protein sequence ID" value="AHY47724.1"/>
    <property type="molecule type" value="Genomic_DNA"/>
</dbReference>
<dbReference type="CDD" id="cd17321">
    <property type="entry name" value="MFS_MMR_MDR_like"/>
    <property type="match status" value="1"/>
</dbReference>
<feature type="transmembrane region" description="Helical" evidence="7">
    <location>
        <begin position="369"/>
        <end position="387"/>
    </location>
</feature>
<dbReference type="OrthoDB" id="102502at2"/>
<dbReference type="Gene3D" id="1.20.1720.10">
    <property type="entry name" value="Multidrug resistance protein D"/>
    <property type="match status" value="1"/>
</dbReference>
<dbReference type="RefSeq" id="WP_051589788.1">
    <property type="nucleotide sequence ID" value="NZ_CP007514.1"/>
</dbReference>
<dbReference type="SUPFAM" id="SSF103473">
    <property type="entry name" value="MFS general substrate transporter"/>
    <property type="match status" value="1"/>
</dbReference>
<dbReference type="PANTHER" id="PTHR42718">
    <property type="entry name" value="MAJOR FACILITATOR SUPERFAMILY MULTIDRUG TRANSPORTER MFSC"/>
    <property type="match status" value="1"/>
</dbReference>
<evidence type="ECO:0000256" key="6">
    <source>
        <dbReference type="ARBA" id="ARBA00023136"/>
    </source>
</evidence>
<sequence>MSERREGTEASGGTGSPEKAPRRWLVLSAVSVGTFMATLNTSIVNVSLPTIGEEFGVGVSGVEWIVISYLLATGTLLLTFGRLGDVAGYRKTYVLGFALFTLAGTASGLAGGLVSLTALRVLQGIGAAAVQAVGPAIISSTFGAKERGKALGVNAISVSVGLALGPTLGGVIAEVASWRWIFFINLPIGLAGLLWVLRVLPNDARRSGQSFDPLGAVLAGAALFLFLFAVVEGARWGWSSPTILILFAASLVLGAVFVLVELRIAQPMFDLGLFRIRAFAAGNFSLLAAFVALLSATFLMPFFLQSAQGLSVLKAGLLITPLSLTALVVAPFSGALSDRIGTRALSTAGLGFIALGLFTLTGIDLDTSAPGVVWRLVIVGFGLGLFGSPNQSAILGSVPAPRLGTASGTIAQMRITGQVLGVAASGAILSATLPDYTRDLAARLPEAAARSEALVLSIQDALYFSAALALLGMLASLFRGRPAGKTDPSRQTEPAGQ</sequence>
<dbReference type="InterPro" id="IPR036259">
    <property type="entry name" value="MFS_trans_sf"/>
</dbReference>
<dbReference type="eggNOG" id="COG2814">
    <property type="taxonomic scope" value="Bacteria"/>
</dbReference>
<evidence type="ECO:0000256" key="7">
    <source>
        <dbReference type="SAM" id="Phobius"/>
    </source>
</evidence>
<dbReference type="GO" id="GO:0005886">
    <property type="term" value="C:plasma membrane"/>
    <property type="evidence" value="ECO:0007669"/>
    <property type="project" value="UniProtKB-SubCell"/>
</dbReference>
<feature type="transmembrane region" description="Helical" evidence="7">
    <location>
        <begin position="344"/>
        <end position="363"/>
    </location>
</feature>
<dbReference type="STRING" id="42256.RradSPS_2441"/>
<feature type="transmembrane region" description="Helical" evidence="7">
    <location>
        <begin position="453"/>
        <end position="478"/>
    </location>
</feature>
<dbReference type="InterPro" id="IPR020846">
    <property type="entry name" value="MFS_dom"/>
</dbReference>
<dbReference type="PANTHER" id="PTHR42718:SF46">
    <property type="entry name" value="BLR6921 PROTEIN"/>
    <property type="match status" value="1"/>
</dbReference>
<feature type="transmembrane region" description="Helical" evidence="7">
    <location>
        <begin position="178"/>
        <end position="199"/>
    </location>
</feature>
<dbReference type="KEGG" id="rrd:RradSPS_2441"/>
<dbReference type="Pfam" id="PF07690">
    <property type="entry name" value="MFS_1"/>
    <property type="match status" value="1"/>
</dbReference>
<evidence type="ECO:0000256" key="4">
    <source>
        <dbReference type="ARBA" id="ARBA00022692"/>
    </source>
</evidence>
<dbReference type="EMBL" id="JAWXXX010000001">
    <property type="protein sequence ID" value="MDX5895127.1"/>
    <property type="molecule type" value="Genomic_DNA"/>
</dbReference>
<name>A0A023X6M8_RUBRA</name>
<dbReference type="NCBIfam" id="TIGR00711">
    <property type="entry name" value="efflux_EmrB"/>
    <property type="match status" value="1"/>
</dbReference>
<dbReference type="InterPro" id="IPR011701">
    <property type="entry name" value="MFS"/>
</dbReference>
<keyword evidence="4 7" id="KW-0812">Transmembrane</keyword>
<evidence type="ECO:0000256" key="2">
    <source>
        <dbReference type="ARBA" id="ARBA00022448"/>
    </source>
</evidence>
<reference evidence="9 11" key="1">
    <citation type="submission" date="2014-03" db="EMBL/GenBank/DDBJ databases">
        <title>Complete genome sequence of the Radio-Resistant Rubrobacter radiotolerans RSPS-4.</title>
        <authorList>
            <person name="Egas C.C."/>
            <person name="Barroso C.C."/>
            <person name="Froufe H.J.C."/>
            <person name="Pacheco J.J."/>
            <person name="Albuquerque L.L."/>
            <person name="da Costa M.M.S."/>
        </authorList>
    </citation>
    <scope>NUCLEOTIDE SEQUENCE [LARGE SCALE GENOMIC DNA]</scope>
    <source>
        <strain evidence="9 11">RSPS-4</strain>
    </source>
</reference>
<accession>A0A023X6M8</accession>
<feature type="transmembrane region" description="Helical" evidence="7">
    <location>
        <begin position="310"/>
        <end position="332"/>
    </location>
</feature>
<dbReference type="GO" id="GO:0022857">
    <property type="term" value="F:transmembrane transporter activity"/>
    <property type="evidence" value="ECO:0007669"/>
    <property type="project" value="InterPro"/>
</dbReference>
<dbReference type="Proteomes" id="UP000025229">
    <property type="component" value="Chromosome"/>
</dbReference>
<dbReference type="AlphaFoldDB" id="A0A023X6M8"/>
<feature type="transmembrane region" description="Helical" evidence="7">
    <location>
        <begin position="243"/>
        <end position="264"/>
    </location>
</feature>
<dbReference type="InterPro" id="IPR004638">
    <property type="entry name" value="EmrB-like"/>
</dbReference>
<keyword evidence="2" id="KW-0813">Transport</keyword>
<evidence type="ECO:0000313" key="9">
    <source>
        <dbReference type="EMBL" id="AHY47724.1"/>
    </source>
</evidence>
<proteinExistence type="predicted"/>
<evidence type="ECO:0000259" key="8">
    <source>
        <dbReference type="PROSITE" id="PS50850"/>
    </source>
</evidence>
<keyword evidence="11" id="KW-1185">Reference proteome</keyword>
<comment type="subcellular location">
    <subcellularLocation>
        <location evidence="1">Cell membrane</location>
        <topology evidence="1">Multi-pass membrane protein</topology>
    </subcellularLocation>
</comment>
<keyword evidence="3" id="KW-1003">Cell membrane</keyword>
<dbReference type="HOGENOM" id="CLU_000960_28_3_11"/>
<protein>
    <submittedName>
        <fullName evidence="10">DHA2 family efflux MFS transporter permease subunit</fullName>
    </submittedName>
    <submittedName>
        <fullName evidence="9">Drug resistance MFS transporter, drugH+ antiporter-2 (14 Spanner) (DHA2) family</fullName>
    </submittedName>
</protein>
<dbReference type="PROSITE" id="PS50850">
    <property type="entry name" value="MFS"/>
    <property type="match status" value="1"/>
</dbReference>
<feature type="domain" description="Major facilitator superfamily (MFS) profile" evidence="8">
    <location>
        <begin position="26"/>
        <end position="484"/>
    </location>
</feature>
<dbReference type="Proteomes" id="UP001281130">
    <property type="component" value="Unassembled WGS sequence"/>
</dbReference>
<dbReference type="Gene3D" id="1.20.1250.20">
    <property type="entry name" value="MFS general substrate transporter like domains"/>
    <property type="match status" value="1"/>
</dbReference>
<feature type="transmembrane region" description="Helical" evidence="7">
    <location>
        <begin position="211"/>
        <end position="231"/>
    </location>
</feature>
<feature type="transmembrane region" description="Helical" evidence="7">
    <location>
        <begin position="64"/>
        <end position="81"/>
    </location>
</feature>
<feature type="transmembrane region" description="Helical" evidence="7">
    <location>
        <begin position="284"/>
        <end position="304"/>
    </location>
</feature>
<organism evidence="9 11">
    <name type="scientific">Rubrobacter radiotolerans</name>
    <name type="common">Arthrobacter radiotolerans</name>
    <dbReference type="NCBI Taxonomy" id="42256"/>
    <lineage>
        <taxon>Bacteria</taxon>
        <taxon>Bacillati</taxon>
        <taxon>Actinomycetota</taxon>
        <taxon>Rubrobacteria</taxon>
        <taxon>Rubrobacterales</taxon>
        <taxon>Rubrobacteraceae</taxon>
        <taxon>Rubrobacter</taxon>
    </lineage>
</organism>
<reference evidence="10" key="2">
    <citation type="submission" date="2023-11" db="EMBL/GenBank/DDBJ databases">
        <title>MicrobeMod: A computational toolkit for identifying prokaryotic methylation and restriction-modification with nanopore sequencing.</title>
        <authorList>
            <person name="Crits-Christoph A."/>
            <person name="Kang S.C."/>
            <person name="Lee H."/>
            <person name="Ostrov N."/>
        </authorList>
    </citation>
    <scope>NUCLEOTIDE SEQUENCE</scope>
    <source>
        <strain evidence="10">ATCC 51242</strain>
    </source>
</reference>
<feature type="transmembrane region" description="Helical" evidence="7">
    <location>
        <begin position="24"/>
        <end position="44"/>
    </location>
</feature>
<keyword evidence="6 7" id="KW-0472">Membrane</keyword>
<gene>
    <name evidence="9" type="ORF">RradSPS_2441</name>
    <name evidence="10" type="ORF">SIL72_13955</name>
</gene>
<feature type="transmembrane region" description="Helical" evidence="7">
    <location>
        <begin position="151"/>
        <end position="172"/>
    </location>
</feature>
<evidence type="ECO:0000256" key="3">
    <source>
        <dbReference type="ARBA" id="ARBA00022475"/>
    </source>
</evidence>
<evidence type="ECO:0000256" key="1">
    <source>
        <dbReference type="ARBA" id="ARBA00004651"/>
    </source>
</evidence>
<evidence type="ECO:0000256" key="5">
    <source>
        <dbReference type="ARBA" id="ARBA00022989"/>
    </source>
</evidence>
<feature type="transmembrane region" description="Helical" evidence="7">
    <location>
        <begin position="125"/>
        <end position="144"/>
    </location>
</feature>
<evidence type="ECO:0000313" key="11">
    <source>
        <dbReference type="Proteomes" id="UP000025229"/>
    </source>
</evidence>